<evidence type="ECO:0008006" key="5">
    <source>
        <dbReference type="Google" id="ProtNLM"/>
    </source>
</evidence>
<reference evidence="3 4" key="1">
    <citation type="submission" date="2018-02" db="EMBL/GenBank/DDBJ databases">
        <title>Genomic Reconstructions from Amazon Rainforest and Pasture Soil Reveal Novel Insights into the Physiology of Candidate Phyla in Tropical Sites.</title>
        <authorList>
            <person name="Kroeger M.E."/>
            <person name="Delmont T."/>
            <person name="Eren A.M."/>
            <person name="Guo J."/>
            <person name="Meyer K.M."/>
            <person name="Khan K."/>
            <person name="Rodrigues J.L.M."/>
            <person name="Bohannan B.J.M."/>
            <person name="Tringe S."/>
            <person name="Borges C.D."/>
            <person name="Tiedje J."/>
            <person name="Tsai S.M."/>
            <person name="Nusslein K."/>
        </authorList>
    </citation>
    <scope>NUCLEOTIDE SEQUENCE [LARGE SCALE GENOMIC DNA]</scope>
    <source>
        <strain evidence="3">Amazon FNV 2010 28 9</strain>
    </source>
</reference>
<proteinExistence type="predicted"/>
<evidence type="ECO:0000313" key="3">
    <source>
        <dbReference type="EMBL" id="PWU23747.1"/>
    </source>
</evidence>
<keyword evidence="1" id="KW-1133">Transmembrane helix</keyword>
<evidence type="ECO:0000313" key="4">
    <source>
        <dbReference type="Proteomes" id="UP000246104"/>
    </source>
</evidence>
<keyword evidence="1" id="KW-0812">Transmembrane</keyword>
<comment type="caution">
    <text evidence="3">The sequence shown here is derived from an EMBL/GenBank/DDBJ whole genome shotgun (WGS) entry which is preliminary data.</text>
</comment>
<feature type="signal peptide" evidence="2">
    <location>
        <begin position="1"/>
        <end position="30"/>
    </location>
</feature>
<feature type="transmembrane region" description="Helical" evidence="1">
    <location>
        <begin position="73"/>
        <end position="95"/>
    </location>
</feature>
<dbReference type="InterPro" id="IPR043993">
    <property type="entry name" value="T4SS_pilin"/>
</dbReference>
<evidence type="ECO:0000256" key="1">
    <source>
        <dbReference type="SAM" id="Phobius"/>
    </source>
</evidence>
<feature type="chain" id="PRO_5016273821" description="DUF4190 domain-containing protein" evidence="2">
    <location>
        <begin position="31"/>
        <end position="158"/>
    </location>
</feature>
<feature type="transmembrane region" description="Helical" evidence="1">
    <location>
        <begin position="116"/>
        <end position="137"/>
    </location>
</feature>
<dbReference type="Proteomes" id="UP000246104">
    <property type="component" value="Unassembled WGS sequence"/>
</dbReference>
<sequence>MKKLLSKIKRIFLPIFFLFLSLAPLSPASAQTADWSAQCGRYYNSKTNQFVDKPTVPNSDITQVATIQGVECLVSNVLATAITFIGFVAFIMFLIGGFKYLTAGNNSKGVEEAQKAITFAIIGIVVALTSILILRILSQLTGVSTFLNFHTQLPTPQP</sequence>
<dbReference type="EMBL" id="PSRQ01000023">
    <property type="protein sequence ID" value="PWU23747.1"/>
    <property type="molecule type" value="Genomic_DNA"/>
</dbReference>
<keyword evidence="2" id="KW-0732">Signal</keyword>
<dbReference type="AlphaFoldDB" id="A0A317JRZ6"/>
<evidence type="ECO:0000256" key="2">
    <source>
        <dbReference type="SAM" id="SignalP"/>
    </source>
</evidence>
<dbReference type="Pfam" id="PF18895">
    <property type="entry name" value="T4SS_pilin"/>
    <property type="match status" value="1"/>
</dbReference>
<name>A0A317JRZ6_9BACT</name>
<keyword evidence="1" id="KW-0472">Membrane</keyword>
<organism evidence="3 4">
    <name type="scientific">Candidatus Cerribacteria bacterium 'Amazon FNV 2010 28 9'</name>
    <dbReference type="NCBI Taxonomy" id="2081795"/>
    <lineage>
        <taxon>Bacteria</taxon>
        <taxon>Candidatus Cerribacteria</taxon>
    </lineage>
</organism>
<gene>
    <name evidence="3" type="ORF">C5B42_01820</name>
</gene>
<accession>A0A317JRZ6</accession>
<protein>
    <recommendedName>
        <fullName evidence="5">DUF4190 domain-containing protein</fullName>
    </recommendedName>
</protein>